<dbReference type="PROSITE" id="PS00678">
    <property type="entry name" value="WD_REPEATS_1"/>
    <property type="match status" value="3"/>
</dbReference>
<sequence>MSAEATSVDENDASNCNDYKRQILKGHTSDVTWVDFNGSRTLVSSSNDKTVRVWKASEDGTFAESGEPPLVSPLLGHKYSVNCVRFSPFGTIIASGSTDGNVILWNAQDGNQVVKLQHPSGCVIRCCCFSPSSAILATGGDDEKICLWDISTRSLIRSLEGHEAMVTTCDFTPDSSYLVSGSTAGDLKFWDSKLGHGKCLKTVAEAHDLGVLCTAFSPEYQVNVSNGPLQSYYLLASCGCDDLTKLWQVKVGLHSLKITLSHSLTGHVGNVNCCRFSNDGLMLASVAGDKLVILWDPHSGEMLYKLKAHNRYVTCCAFSADNSLLATGSNDKTVIVWDLNSIDPKKLSPKKHTQ</sequence>
<evidence type="ECO:0000256" key="2">
    <source>
        <dbReference type="ARBA" id="ARBA00022737"/>
    </source>
</evidence>
<feature type="repeat" description="WD" evidence="3">
    <location>
        <begin position="24"/>
        <end position="64"/>
    </location>
</feature>
<feature type="repeat" description="WD" evidence="3">
    <location>
        <begin position="306"/>
        <end position="341"/>
    </location>
</feature>
<dbReference type="PANTHER" id="PTHR19879">
    <property type="entry name" value="TRANSCRIPTION INITIATION FACTOR TFIID"/>
    <property type="match status" value="1"/>
</dbReference>
<name>A0A3S3NQR3_9ACAR</name>
<dbReference type="SMART" id="SM00320">
    <property type="entry name" value="WD40"/>
    <property type="match status" value="7"/>
</dbReference>
<proteinExistence type="predicted"/>
<dbReference type="PANTHER" id="PTHR19879:SF9">
    <property type="entry name" value="TRANSCRIPTION INITIATION FACTOR TFIID SUBUNIT 5"/>
    <property type="match status" value="1"/>
</dbReference>
<reference evidence="4" key="2">
    <citation type="submission" date="2018-11" db="EMBL/GenBank/DDBJ databases">
        <title>Trombidioid mite genomics.</title>
        <authorList>
            <person name="Dong X."/>
        </authorList>
    </citation>
    <scope>NUCLEOTIDE SEQUENCE</scope>
    <source>
        <strain evidence="4">UoL-WK</strain>
    </source>
</reference>
<feature type="non-terminal residue" evidence="4">
    <location>
        <position position="354"/>
    </location>
</feature>
<keyword evidence="1 3" id="KW-0853">WD repeat</keyword>
<organism evidence="4 6">
    <name type="scientific">Dinothrombium tinctorium</name>
    <dbReference type="NCBI Taxonomy" id="1965070"/>
    <lineage>
        <taxon>Eukaryota</taxon>
        <taxon>Metazoa</taxon>
        <taxon>Ecdysozoa</taxon>
        <taxon>Arthropoda</taxon>
        <taxon>Chelicerata</taxon>
        <taxon>Arachnida</taxon>
        <taxon>Acari</taxon>
        <taxon>Acariformes</taxon>
        <taxon>Trombidiformes</taxon>
        <taxon>Prostigmata</taxon>
        <taxon>Anystina</taxon>
        <taxon>Parasitengona</taxon>
        <taxon>Trombidioidea</taxon>
        <taxon>Trombidiidae</taxon>
        <taxon>Dinothrombium</taxon>
    </lineage>
</organism>
<dbReference type="PROSITE" id="PS50294">
    <property type="entry name" value="WD_REPEATS_REGION"/>
    <property type="match status" value="5"/>
</dbReference>
<dbReference type="EMBL" id="NCKU01012703">
    <property type="protein sequence ID" value="RWS00003.1"/>
    <property type="molecule type" value="Genomic_DNA"/>
</dbReference>
<dbReference type="CDD" id="cd00200">
    <property type="entry name" value="WD40"/>
    <property type="match status" value="1"/>
</dbReference>
<dbReference type="EMBL" id="NCKU01012787">
    <property type="protein sequence ID" value="RWR99981.1"/>
    <property type="molecule type" value="Genomic_DNA"/>
</dbReference>
<evidence type="ECO:0000256" key="3">
    <source>
        <dbReference type="PROSITE-ProRule" id="PRU00221"/>
    </source>
</evidence>
<feature type="repeat" description="WD" evidence="3">
    <location>
        <begin position="159"/>
        <end position="191"/>
    </location>
</feature>
<dbReference type="InterPro" id="IPR036322">
    <property type="entry name" value="WD40_repeat_dom_sf"/>
</dbReference>
<accession>A0A3S3NQR3</accession>
<reference evidence="4 6" key="1">
    <citation type="journal article" date="2018" name="Gigascience">
        <title>Genomes of trombidid mites reveal novel predicted allergens and laterally-transferred genes associated with secondary metabolism.</title>
        <authorList>
            <person name="Dong X."/>
            <person name="Chaisiri K."/>
            <person name="Xia D."/>
            <person name="Armstrong S.D."/>
            <person name="Fang Y."/>
            <person name="Donnelly M.J."/>
            <person name="Kadowaki T."/>
            <person name="McGarry J.W."/>
            <person name="Darby A.C."/>
            <person name="Makepeace B.L."/>
        </authorList>
    </citation>
    <scope>NUCLEOTIDE SEQUENCE [LARGE SCALE GENOMIC DNA]</scope>
    <source>
        <strain evidence="4">UoL-WK</strain>
    </source>
</reference>
<dbReference type="PRINTS" id="PR00320">
    <property type="entry name" value="GPROTEINBRPT"/>
</dbReference>
<protein>
    <submittedName>
        <fullName evidence="4">WD repeat: SAM and U-box domain-containing protein 1-like protein</fullName>
    </submittedName>
</protein>
<dbReference type="InterPro" id="IPR019775">
    <property type="entry name" value="WD40_repeat_CS"/>
</dbReference>
<keyword evidence="6" id="KW-1185">Reference proteome</keyword>
<evidence type="ECO:0000256" key="1">
    <source>
        <dbReference type="ARBA" id="ARBA00022574"/>
    </source>
</evidence>
<dbReference type="InterPro" id="IPR015943">
    <property type="entry name" value="WD40/YVTN_repeat-like_dom_sf"/>
</dbReference>
<dbReference type="AlphaFoldDB" id="A0A3S3NQR3"/>
<feature type="repeat" description="WD" evidence="3">
    <location>
        <begin position="74"/>
        <end position="115"/>
    </location>
</feature>
<dbReference type="InterPro" id="IPR001680">
    <property type="entry name" value="WD40_rpt"/>
</dbReference>
<evidence type="ECO:0000313" key="4">
    <source>
        <dbReference type="EMBL" id="RWR99981.1"/>
    </source>
</evidence>
<dbReference type="PROSITE" id="PS50082">
    <property type="entry name" value="WD_REPEATS_2"/>
    <property type="match status" value="6"/>
</dbReference>
<dbReference type="Pfam" id="PF00400">
    <property type="entry name" value="WD40"/>
    <property type="match status" value="7"/>
</dbReference>
<dbReference type="InterPro" id="IPR020472">
    <property type="entry name" value="WD40_PAC1"/>
</dbReference>
<dbReference type="STRING" id="1965070.A0A3S3NQR3"/>
<evidence type="ECO:0000313" key="6">
    <source>
        <dbReference type="Proteomes" id="UP000285301"/>
    </source>
</evidence>
<dbReference type="Gene3D" id="2.130.10.10">
    <property type="entry name" value="YVTN repeat-like/Quinoprotein amine dehydrogenase"/>
    <property type="match status" value="3"/>
</dbReference>
<comment type="caution">
    <text evidence="4">The sequence shown here is derived from an EMBL/GenBank/DDBJ whole genome shotgun (WGS) entry which is preliminary data.</text>
</comment>
<evidence type="ECO:0000313" key="5">
    <source>
        <dbReference type="EMBL" id="RWS00003.1"/>
    </source>
</evidence>
<dbReference type="OrthoDB" id="10064100at2759"/>
<keyword evidence="2" id="KW-0677">Repeat</keyword>
<feature type="repeat" description="WD" evidence="3">
    <location>
        <begin position="129"/>
        <end position="158"/>
    </location>
</feature>
<feature type="repeat" description="WD" evidence="3">
    <location>
        <begin position="264"/>
        <end position="305"/>
    </location>
</feature>
<dbReference type="SUPFAM" id="SSF50978">
    <property type="entry name" value="WD40 repeat-like"/>
    <property type="match status" value="1"/>
</dbReference>
<dbReference type="Proteomes" id="UP000285301">
    <property type="component" value="Unassembled WGS sequence"/>
</dbReference>
<gene>
    <name evidence="5" type="ORF">B4U79_06874</name>
    <name evidence="4" type="ORF">B4U79_08863</name>
</gene>